<evidence type="ECO:0000259" key="3">
    <source>
        <dbReference type="Pfam" id="PF07859"/>
    </source>
</evidence>
<organism evidence="4 5">
    <name type="scientific">Linnemannia schmuckeri</name>
    <dbReference type="NCBI Taxonomy" id="64567"/>
    <lineage>
        <taxon>Eukaryota</taxon>
        <taxon>Fungi</taxon>
        <taxon>Fungi incertae sedis</taxon>
        <taxon>Mucoromycota</taxon>
        <taxon>Mortierellomycotina</taxon>
        <taxon>Mortierellomycetes</taxon>
        <taxon>Mortierellales</taxon>
        <taxon>Mortierellaceae</taxon>
        <taxon>Linnemannia</taxon>
    </lineage>
</organism>
<dbReference type="SUPFAM" id="SSF53474">
    <property type="entry name" value="alpha/beta-Hydrolases"/>
    <property type="match status" value="1"/>
</dbReference>
<accession>A0A9P5V0E6</accession>
<feature type="domain" description="Alpha/beta hydrolase fold-3" evidence="3">
    <location>
        <begin position="327"/>
        <end position="398"/>
    </location>
</feature>
<dbReference type="InterPro" id="IPR050300">
    <property type="entry name" value="GDXG_lipolytic_enzyme"/>
</dbReference>
<feature type="domain" description="Alpha/beta hydrolase fold-3" evidence="3">
    <location>
        <begin position="138"/>
        <end position="281"/>
    </location>
</feature>
<dbReference type="AlphaFoldDB" id="A0A9P5V0E6"/>
<keyword evidence="1" id="KW-0378">Hydrolase</keyword>
<protein>
    <recommendedName>
        <fullName evidence="3">Alpha/beta hydrolase fold-3 domain-containing protein</fullName>
    </recommendedName>
</protein>
<gene>
    <name evidence="4" type="ORF">BG015_004358</name>
</gene>
<feature type="compositionally biased region" description="Low complexity" evidence="2">
    <location>
        <begin position="448"/>
        <end position="466"/>
    </location>
</feature>
<dbReference type="InterPro" id="IPR013094">
    <property type="entry name" value="AB_hydrolase_3"/>
</dbReference>
<comment type="caution">
    <text evidence="4">The sequence shown here is derived from an EMBL/GenBank/DDBJ whole genome shotgun (WGS) entry which is preliminary data.</text>
</comment>
<dbReference type="PANTHER" id="PTHR48081">
    <property type="entry name" value="AB HYDROLASE SUPERFAMILY PROTEIN C4A8.06C"/>
    <property type="match status" value="1"/>
</dbReference>
<keyword evidence="5" id="KW-1185">Reference proteome</keyword>
<dbReference type="Gene3D" id="3.40.50.1820">
    <property type="entry name" value="alpha/beta hydrolase"/>
    <property type="match status" value="1"/>
</dbReference>
<dbReference type="Proteomes" id="UP000748756">
    <property type="component" value="Unassembled WGS sequence"/>
</dbReference>
<reference evidence="4" key="1">
    <citation type="journal article" date="2020" name="Fungal Divers.">
        <title>Resolving the Mortierellaceae phylogeny through synthesis of multi-gene phylogenetics and phylogenomics.</title>
        <authorList>
            <person name="Vandepol N."/>
            <person name="Liber J."/>
            <person name="Desiro A."/>
            <person name="Na H."/>
            <person name="Kennedy M."/>
            <person name="Barry K."/>
            <person name="Grigoriev I.V."/>
            <person name="Miller A.N."/>
            <person name="O'Donnell K."/>
            <person name="Stajich J.E."/>
            <person name="Bonito G."/>
        </authorList>
    </citation>
    <scope>NUCLEOTIDE SEQUENCE</scope>
    <source>
        <strain evidence="4">NRRL 6426</strain>
    </source>
</reference>
<evidence type="ECO:0000313" key="5">
    <source>
        <dbReference type="Proteomes" id="UP000748756"/>
    </source>
</evidence>
<feature type="compositionally biased region" description="Pro residues" evidence="2">
    <location>
        <begin position="467"/>
        <end position="477"/>
    </location>
</feature>
<feature type="compositionally biased region" description="Basic and acidic residues" evidence="2">
    <location>
        <begin position="500"/>
        <end position="510"/>
    </location>
</feature>
<dbReference type="EMBL" id="JAAAUQ010002069">
    <property type="protein sequence ID" value="KAF9128302.1"/>
    <property type="molecule type" value="Genomic_DNA"/>
</dbReference>
<sequence>MTAPAGIRVKKIKIPAFPFRNRAESIVYEHLTEQERGWLHWHRKDTDNDQHHRETRSGQGQEDGGLSVKVLQRETTTDMELGSIQTGKKNLGKKRLGKKAQREDKFAEGLDAEWLEYVGRAETDVDKAEMTSDNMAAVLYFHGGGYYTGSKEEHRVLIGPLVRRLGKHVRILTINYRLAPQHPFPAALVDALSCYMWLLDQSVSETFEFDTPSPTPQRPTDNFQPRQIVFMGDSAGGGLALSLSLLLRDHASPSIPQPLKLVTWSPWLDLTQALPSFKENALTDCIPYEDFTHLHSDAVDGMFQHMEFPEEVQNHQQMDGGGKVVVRQRAQVYCPDSCLRMKYVSPLYETNFSGIPDVLIVCGSAERFANECILMANRLEEQQQTCRIDIHEDMPHIFPLFRFHPSSVAALDRTCAFIREAVAVSLTDYTLDANSNNRNRNGRNRSDSVVIPISSSSSSSSSSTSPSPSPSPSPTPRPRMGGLNRDGSSMVLIDGVDVQEGEHFRDENGVRRVRRVGSSSSLSSAGSGSTSATHQQQQQEQRQRRRRTFDPESVQDLDLDLASSPASTGDLKMKKKKRTAVNVIDLSGASVMSYHKQTRFGTPSDRDRALQETEEAAGLLDESGRRRRRKRESLTLQDVVSDATLYEWEVLLRQGYIPTRHWPLPPSIGERHASRRCV</sequence>
<dbReference type="OrthoDB" id="408631at2759"/>
<feature type="region of interest" description="Disordered" evidence="2">
    <location>
        <begin position="48"/>
        <end position="67"/>
    </location>
</feature>
<dbReference type="InterPro" id="IPR029058">
    <property type="entry name" value="AB_hydrolase_fold"/>
</dbReference>
<dbReference type="GO" id="GO:0016787">
    <property type="term" value="F:hydrolase activity"/>
    <property type="evidence" value="ECO:0007669"/>
    <property type="project" value="UniProtKB-KW"/>
</dbReference>
<dbReference type="Pfam" id="PF07859">
    <property type="entry name" value="Abhydrolase_3"/>
    <property type="match status" value="2"/>
</dbReference>
<feature type="compositionally biased region" description="Low complexity" evidence="2">
    <location>
        <begin position="516"/>
        <end position="540"/>
    </location>
</feature>
<evidence type="ECO:0000313" key="4">
    <source>
        <dbReference type="EMBL" id="KAF9128302.1"/>
    </source>
</evidence>
<evidence type="ECO:0000256" key="2">
    <source>
        <dbReference type="SAM" id="MobiDB-lite"/>
    </source>
</evidence>
<dbReference type="PANTHER" id="PTHR48081:SF8">
    <property type="entry name" value="ALPHA_BETA HYDROLASE FOLD-3 DOMAIN-CONTAINING PROTEIN-RELATED"/>
    <property type="match status" value="1"/>
</dbReference>
<name>A0A9P5V0E6_9FUNG</name>
<evidence type="ECO:0000256" key="1">
    <source>
        <dbReference type="ARBA" id="ARBA00022801"/>
    </source>
</evidence>
<feature type="region of interest" description="Disordered" evidence="2">
    <location>
        <begin position="432"/>
        <end position="573"/>
    </location>
</feature>
<proteinExistence type="predicted"/>